<evidence type="ECO:0000259" key="1">
    <source>
        <dbReference type="PROSITE" id="PS50041"/>
    </source>
</evidence>
<dbReference type="WBParaSite" id="ACRNAN_scaffold7134.g7647.t1">
    <property type="protein sequence ID" value="ACRNAN_scaffold7134.g7647.t1"/>
    <property type="gene ID" value="ACRNAN_scaffold7134.g7647"/>
</dbReference>
<dbReference type="CDD" id="cd00037">
    <property type="entry name" value="CLECT"/>
    <property type="match status" value="4"/>
</dbReference>
<dbReference type="PANTHER" id="PTHR22803">
    <property type="entry name" value="MANNOSE, PHOSPHOLIPASE, LECTIN RECEPTOR RELATED"/>
    <property type="match status" value="1"/>
</dbReference>
<dbReference type="InterPro" id="IPR001304">
    <property type="entry name" value="C-type_lectin-like"/>
</dbReference>
<dbReference type="Proteomes" id="UP000887540">
    <property type="component" value="Unplaced"/>
</dbReference>
<proteinExistence type="predicted"/>
<name>A0A914EDW5_9BILA</name>
<dbReference type="SMART" id="SM00034">
    <property type="entry name" value="CLECT"/>
    <property type="match status" value="4"/>
</dbReference>
<protein>
    <submittedName>
        <fullName evidence="3">C-type lectin domain-containing protein</fullName>
    </submittedName>
</protein>
<dbReference type="Pfam" id="PF00059">
    <property type="entry name" value="Lectin_C"/>
    <property type="match status" value="4"/>
</dbReference>
<dbReference type="SUPFAM" id="SSF56436">
    <property type="entry name" value="C-type lectin-like"/>
    <property type="match status" value="7"/>
</dbReference>
<feature type="domain" description="C-type lectin" evidence="1">
    <location>
        <begin position="765"/>
        <end position="839"/>
    </location>
</feature>
<dbReference type="InterPro" id="IPR016186">
    <property type="entry name" value="C-type_lectin-like/link_sf"/>
</dbReference>
<dbReference type="PROSITE" id="PS50041">
    <property type="entry name" value="C_TYPE_LECTIN_2"/>
    <property type="match status" value="7"/>
</dbReference>
<feature type="domain" description="C-type lectin" evidence="1">
    <location>
        <begin position="863"/>
        <end position="990"/>
    </location>
</feature>
<reference evidence="3" key="1">
    <citation type="submission" date="2022-11" db="UniProtKB">
        <authorList>
            <consortium name="WormBaseParasite"/>
        </authorList>
    </citation>
    <scope>IDENTIFICATION</scope>
</reference>
<dbReference type="InterPro" id="IPR016187">
    <property type="entry name" value="CTDL_fold"/>
</dbReference>
<evidence type="ECO:0000313" key="3">
    <source>
        <dbReference type="WBParaSite" id="ACRNAN_scaffold7134.g7647.t1"/>
    </source>
</evidence>
<feature type="domain" description="C-type lectin" evidence="1">
    <location>
        <begin position="1"/>
        <end position="103"/>
    </location>
</feature>
<dbReference type="Gene3D" id="3.10.100.10">
    <property type="entry name" value="Mannose-Binding Protein A, subunit A"/>
    <property type="match status" value="7"/>
</dbReference>
<dbReference type="InterPro" id="IPR050111">
    <property type="entry name" value="C-type_lectin/snaclec_domain"/>
</dbReference>
<feature type="domain" description="C-type lectin" evidence="1">
    <location>
        <begin position="611"/>
        <end position="738"/>
    </location>
</feature>
<dbReference type="AlphaFoldDB" id="A0A914EDW5"/>
<feature type="domain" description="C-type lectin" evidence="1">
    <location>
        <begin position="465"/>
        <end position="579"/>
    </location>
</feature>
<evidence type="ECO:0000313" key="2">
    <source>
        <dbReference type="Proteomes" id="UP000887540"/>
    </source>
</evidence>
<feature type="domain" description="C-type lectin" evidence="1">
    <location>
        <begin position="217"/>
        <end position="344"/>
    </location>
</feature>
<organism evidence="2 3">
    <name type="scientific">Acrobeloides nanus</name>
    <dbReference type="NCBI Taxonomy" id="290746"/>
    <lineage>
        <taxon>Eukaryota</taxon>
        <taxon>Metazoa</taxon>
        <taxon>Ecdysozoa</taxon>
        <taxon>Nematoda</taxon>
        <taxon>Chromadorea</taxon>
        <taxon>Rhabditida</taxon>
        <taxon>Tylenchina</taxon>
        <taxon>Cephalobomorpha</taxon>
        <taxon>Cephaloboidea</taxon>
        <taxon>Cephalobidae</taxon>
        <taxon>Acrobeloides</taxon>
    </lineage>
</organism>
<keyword evidence="2" id="KW-1185">Reference proteome</keyword>
<feature type="domain" description="C-type lectin" evidence="1">
    <location>
        <begin position="117"/>
        <end position="191"/>
    </location>
</feature>
<sequence>MVILFVTNGDGRRNENTRQLVPQSNIIGYWIGLTCNETNGIGNNSVCSWLDGTPYNYQDWQAGGTDGASGGAACANNNCLVTMYYSGTWDDHGDFEPFGIACQQPGQLVPQPNIIGYWIGLTCNETNGIGNNSVCSWLDGTPYNYQDWQAGGTDGASGGAACANNNCLVTMYYSGTWDDHGDFEPFGIACQTQCIPPTTTPTTVATCANCPPGYTAFENACYLITGNSSNFAGAQNYCQANGGNLVSIHDNATNYFIQSQLVRQPNIIGYWIGLTCNETNGIGNNSVCSWLDGTPYNYQDWQAGGTNGASGGAACANNNCLVTMYYSGTWDDHGDFEPFGIACQTQCIPPPTTGWGSPDNYDCCYISLVILATLLEHKAIAKQTVDILYPFMTMPQITSFKVNSYVNQTSLVIGSDLLAMKRMALAITPSVAGLMEPPIIIKIGKQEELMAPPAVLLARTIIVCNFAGAQNYCQANGGNLISIHDNATNYFIQSQLVRQPNIIGYWIGLTCNETNGIGNNSVCSWFDGTPYNYQDWQAGGTDGASGGAACANNNCLVTMYYSGTWDDHGDFEPFGIACQTQCLPPTTTPTPAPTTTTVATCANCPPGYTAFENACYLITGNSSNFAGAQNYCQANGGHLVSIHDNATNYFIQSQLVHQSNIIGYWIGLTCNETNGIGNNSVCSWLDGTPYNYQDWQAGGTDGASGGAACANNNCLVTMYYSGTWDDHGDFEPFGIACQTQCLPPTTTPTTVATCQLVRQPNIIGYWIGLTCNETNGIGNNSVCSWLDGTPYNYQDWQAEGTDGASGGAACANNNCLVTMYYSGTWDDHGDFEPFGIACQTPCKPAITTTTTARPTCPNGWKSFENVCYLVTSNSSNFAGARSYCQAKGGDLVSIHDNATNYFIQSQLVRQPNIIGYWIGLTCNETNGIGNKSVCSWLDGTRYNYQDWQAGGTDGASGGAACANNNCLVTMYYSGTWDDHGDFKPFGIVCQRTCNPTTTPVPTTPPLGTCPTSAGYYWGNCNYALNILL</sequence>
<accession>A0A914EDW5</accession>